<keyword evidence="1" id="KW-0430">Lectin</keyword>
<evidence type="ECO:0000313" key="4">
    <source>
        <dbReference type="Proteomes" id="UP000261380"/>
    </source>
</evidence>
<evidence type="ECO:0000313" key="3">
    <source>
        <dbReference type="Ensembl" id="ENSXCOP00000004974.1"/>
    </source>
</evidence>
<dbReference type="Gene3D" id="3.10.100.10">
    <property type="entry name" value="Mannose-Binding Protein A, subunit A"/>
    <property type="match status" value="1"/>
</dbReference>
<sequence length="99" mass="11624">SCQKNLIENDINDTDFVQFQKLCVHFCLRRRESCGPCPDDWILFNQKCYMFYDEAAPWKTWEESRRFCQDRGADLLAIGDLAEQVKSNGNLEVSEKPRV</sequence>
<dbReference type="InterPro" id="IPR016186">
    <property type="entry name" value="C-type_lectin-like/link_sf"/>
</dbReference>
<reference evidence="3" key="1">
    <citation type="submission" date="2025-08" db="UniProtKB">
        <authorList>
            <consortium name="Ensembl"/>
        </authorList>
    </citation>
    <scope>IDENTIFICATION</scope>
</reference>
<dbReference type="InterPro" id="IPR016187">
    <property type="entry name" value="CTDL_fold"/>
</dbReference>
<dbReference type="PANTHER" id="PTHR46746">
    <property type="entry name" value="KILLER CELL LECTIN-LIKE RECEPTOR SUBFAMILY F MEMBER 2"/>
    <property type="match status" value="1"/>
</dbReference>
<evidence type="ECO:0000256" key="1">
    <source>
        <dbReference type="ARBA" id="ARBA00022734"/>
    </source>
</evidence>
<dbReference type="PANTHER" id="PTHR46746:SF9">
    <property type="entry name" value="CD209 ANTIGEN-LIKE PROTEIN C-LIKE"/>
    <property type="match status" value="1"/>
</dbReference>
<name>A0A3B5LAS8_9TELE</name>
<evidence type="ECO:0008006" key="5">
    <source>
        <dbReference type="Google" id="ProtNLM"/>
    </source>
</evidence>
<protein>
    <recommendedName>
        <fullName evidence="5">C-type lectin domain-containing protein</fullName>
    </recommendedName>
</protein>
<keyword evidence="2" id="KW-1015">Disulfide bond</keyword>
<keyword evidence="4" id="KW-1185">Reference proteome</keyword>
<dbReference type="Proteomes" id="UP000261380">
    <property type="component" value="Unplaced"/>
</dbReference>
<reference evidence="3" key="2">
    <citation type="submission" date="2025-09" db="UniProtKB">
        <authorList>
            <consortium name="Ensembl"/>
        </authorList>
    </citation>
    <scope>IDENTIFICATION</scope>
</reference>
<dbReference type="InterPro" id="IPR051379">
    <property type="entry name" value="C-type_Lectin_Receptor_IMM"/>
</dbReference>
<dbReference type="Ensembl" id="ENSXCOT00000005034.1">
    <property type="protein sequence ID" value="ENSXCOP00000004974.1"/>
    <property type="gene ID" value="ENSXCOG00000003898.1"/>
</dbReference>
<dbReference type="AlphaFoldDB" id="A0A3B5LAS8"/>
<dbReference type="SUPFAM" id="SSF56436">
    <property type="entry name" value="C-type lectin-like"/>
    <property type="match status" value="1"/>
</dbReference>
<organism evidence="3 4">
    <name type="scientific">Xiphophorus couchianus</name>
    <name type="common">Monterrey platyfish</name>
    <dbReference type="NCBI Taxonomy" id="32473"/>
    <lineage>
        <taxon>Eukaryota</taxon>
        <taxon>Metazoa</taxon>
        <taxon>Chordata</taxon>
        <taxon>Craniata</taxon>
        <taxon>Vertebrata</taxon>
        <taxon>Euteleostomi</taxon>
        <taxon>Actinopterygii</taxon>
        <taxon>Neopterygii</taxon>
        <taxon>Teleostei</taxon>
        <taxon>Neoteleostei</taxon>
        <taxon>Acanthomorphata</taxon>
        <taxon>Ovalentaria</taxon>
        <taxon>Atherinomorphae</taxon>
        <taxon>Cyprinodontiformes</taxon>
        <taxon>Poeciliidae</taxon>
        <taxon>Poeciliinae</taxon>
        <taxon>Xiphophorus</taxon>
    </lineage>
</organism>
<dbReference type="GeneTree" id="ENSGT01020000230673"/>
<accession>A0A3B5LAS8</accession>
<proteinExistence type="predicted"/>
<evidence type="ECO:0000256" key="2">
    <source>
        <dbReference type="ARBA" id="ARBA00023157"/>
    </source>
</evidence>
<dbReference type="GO" id="GO:0030246">
    <property type="term" value="F:carbohydrate binding"/>
    <property type="evidence" value="ECO:0007669"/>
    <property type="project" value="UniProtKB-KW"/>
</dbReference>